<dbReference type="KEGG" id="aswu:HUW51_00345"/>
<keyword evidence="2" id="KW-1185">Reference proteome</keyword>
<gene>
    <name evidence="1" type="ORF">HUW51_00345</name>
</gene>
<accession>A0A7G7G255</accession>
<sequence>MKTEQEVLAKILALEEENNRSLAVISLIENQNEINQEEMSRLLETQNNIKNNRAEITTLRWVID</sequence>
<evidence type="ECO:0000313" key="1">
    <source>
        <dbReference type="EMBL" id="QNF31239.1"/>
    </source>
</evidence>
<organism evidence="1 2">
    <name type="scientific">Adhaeribacter swui</name>
    <dbReference type="NCBI Taxonomy" id="2086471"/>
    <lineage>
        <taxon>Bacteria</taxon>
        <taxon>Pseudomonadati</taxon>
        <taxon>Bacteroidota</taxon>
        <taxon>Cytophagia</taxon>
        <taxon>Cytophagales</taxon>
        <taxon>Hymenobacteraceae</taxon>
        <taxon>Adhaeribacter</taxon>
    </lineage>
</organism>
<protein>
    <submittedName>
        <fullName evidence="1">Uncharacterized protein</fullName>
    </submittedName>
</protein>
<dbReference type="RefSeq" id="WP_185269797.1">
    <property type="nucleotide sequence ID" value="NZ_CP055154.1"/>
</dbReference>
<name>A0A7G7G255_9BACT</name>
<dbReference type="EMBL" id="CP055154">
    <property type="protein sequence ID" value="QNF31239.1"/>
    <property type="molecule type" value="Genomic_DNA"/>
</dbReference>
<dbReference type="AlphaFoldDB" id="A0A7G7G255"/>
<dbReference type="Proteomes" id="UP000515237">
    <property type="component" value="Plasmid unnamed1"/>
</dbReference>
<geneLocation type="plasmid" evidence="1 2">
    <name>unnamed1</name>
</geneLocation>
<proteinExistence type="predicted"/>
<evidence type="ECO:0000313" key="2">
    <source>
        <dbReference type="Proteomes" id="UP000515237"/>
    </source>
</evidence>
<reference evidence="1 2" key="1">
    <citation type="journal article" date="2018" name="Int. J. Syst. Evol. Microbiol.">
        <title>Adhaeribacter swui sp. nov., isolated from wet mud.</title>
        <authorList>
            <person name="Kim D.U."/>
            <person name="Kim K.W."/>
            <person name="Kang M.S."/>
            <person name="Kim J.Y."/>
            <person name="Jang J.H."/>
            <person name="Kim M.K."/>
        </authorList>
    </citation>
    <scope>NUCLEOTIDE SEQUENCE [LARGE SCALE GENOMIC DNA]</scope>
    <source>
        <strain evidence="1 2">KCTC 52873</strain>
        <plasmid evidence="1">unnamed1</plasmid>
    </source>
</reference>
<keyword evidence="1" id="KW-0614">Plasmid</keyword>